<sequence length="302" mass="32207">MSNESRAPGFGARQLRVFCAVAREGGVRRAAEVLHLSQSAVSASLAELERQLGAPLFDRVGRGLQLNGDGRALLPRAEDVLSRIADIQHAFDPEGPALAGELRVGASNTVGNYMVADLLGSFVRAHPAVRLRLEVDNTAAISAALARFALDVGVVEGPTHRPELVEHRWRRDCLVVCAPQGHVLAGRRLSPDDLQGERWVLREAGSASREQFEQVAAGALGPIDVAIELGQNEAVKQAVLAGLGLACLPGVALRGAAGEGLVVLETPFLDLERWLSVAVHRDKHRDRVLTAFLEGLGVAPPR</sequence>
<keyword evidence="7" id="KW-1185">Reference proteome</keyword>
<comment type="similarity">
    <text evidence="1">Belongs to the LysR transcriptional regulatory family.</text>
</comment>
<keyword evidence="3" id="KW-0238">DNA-binding</keyword>
<accession>A0A7W3U621</accession>
<evidence type="ECO:0000256" key="3">
    <source>
        <dbReference type="ARBA" id="ARBA00023125"/>
    </source>
</evidence>
<evidence type="ECO:0000259" key="5">
    <source>
        <dbReference type="PROSITE" id="PS50931"/>
    </source>
</evidence>
<dbReference type="Pfam" id="PF03466">
    <property type="entry name" value="LysR_substrate"/>
    <property type="match status" value="1"/>
</dbReference>
<dbReference type="PANTHER" id="PTHR30126">
    <property type="entry name" value="HTH-TYPE TRANSCRIPTIONAL REGULATOR"/>
    <property type="match status" value="1"/>
</dbReference>
<evidence type="ECO:0000256" key="4">
    <source>
        <dbReference type="ARBA" id="ARBA00023163"/>
    </source>
</evidence>
<dbReference type="Pfam" id="PF00126">
    <property type="entry name" value="HTH_1"/>
    <property type="match status" value="1"/>
</dbReference>
<dbReference type="Proteomes" id="UP000552587">
    <property type="component" value="Unassembled WGS sequence"/>
</dbReference>
<evidence type="ECO:0000256" key="1">
    <source>
        <dbReference type="ARBA" id="ARBA00009437"/>
    </source>
</evidence>
<dbReference type="GO" id="GO:0003700">
    <property type="term" value="F:DNA-binding transcription factor activity"/>
    <property type="evidence" value="ECO:0007669"/>
    <property type="project" value="InterPro"/>
</dbReference>
<reference evidence="6 7" key="1">
    <citation type="submission" date="2020-07" db="EMBL/GenBank/DDBJ databases">
        <authorList>
            <person name="Xu S."/>
            <person name="Li A."/>
        </authorList>
    </citation>
    <scope>NUCLEOTIDE SEQUENCE [LARGE SCALE GENOMIC DNA]</scope>
    <source>
        <strain evidence="6 7">SG-8</strain>
    </source>
</reference>
<dbReference type="InterPro" id="IPR036388">
    <property type="entry name" value="WH-like_DNA-bd_sf"/>
</dbReference>
<proteinExistence type="inferred from homology"/>
<dbReference type="AlphaFoldDB" id="A0A7W3U621"/>
<dbReference type="FunFam" id="1.10.10.10:FF:000001">
    <property type="entry name" value="LysR family transcriptional regulator"/>
    <property type="match status" value="1"/>
</dbReference>
<dbReference type="PANTHER" id="PTHR30126:SF94">
    <property type="entry name" value="LYSR FAMILY TRANSCRIPTIONAL REGULATOR"/>
    <property type="match status" value="1"/>
</dbReference>
<gene>
    <name evidence="6" type="ORF">H4F99_13770</name>
</gene>
<dbReference type="PRINTS" id="PR00039">
    <property type="entry name" value="HTHLYSR"/>
</dbReference>
<dbReference type="Gene3D" id="1.10.10.10">
    <property type="entry name" value="Winged helix-like DNA-binding domain superfamily/Winged helix DNA-binding domain"/>
    <property type="match status" value="1"/>
</dbReference>
<dbReference type="GO" id="GO:0000976">
    <property type="term" value="F:transcription cis-regulatory region binding"/>
    <property type="evidence" value="ECO:0007669"/>
    <property type="project" value="TreeGrafter"/>
</dbReference>
<dbReference type="InterPro" id="IPR000847">
    <property type="entry name" value="LysR_HTH_N"/>
</dbReference>
<evidence type="ECO:0000256" key="2">
    <source>
        <dbReference type="ARBA" id="ARBA00023015"/>
    </source>
</evidence>
<dbReference type="RefSeq" id="WP_182670445.1">
    <property type="nucleotide sequence ID" value="NZ_JACHTE010000010.1"/>
</dbReference>
<evidence type="ECO:0000313" key="7">
    <source>
        <dbReference type="Proteomes" id="UP000552587"/>
    </source>
</evidence>
<keyword evidence="2" id="KW-0805">Transcription regulation</keyword>
<dbReference type="InterPro" id="IPR036390">
    <property type="entry name" value="WH_DNA-bd_sf"/>
</dbReference>
<dbReference type="PROSITE" id="PS50931">
    <property type="entry name" value="HTH_LYSR"/>
    <property type="match status" value="1"/>
</dbReference>
<keyword evidence="4" id="KW-0804">Transcription</keyword>
<protein>
    <submittedName>
        <fullName evidence="6">LysR family transcriptional regulator</fullName>
    </submittedName>
</protein>
<dbReference type="EMBL" id="JACHTE010000010">
    <property type="protein sequence ID" value="MBB1089548.1"/>
    <property type="molecule type" value="Genomic_DNA"/>
</dbReference>
<dbReference type="SUPFAM" id="SSF53850">
    <property type="entry name" value="Periplasmic binding protein-like II"/>
    <property type="match status" value="1"/>
</dbReference>
<dbReference type="InterPro" id="IPR005119">
    <property type="entry name" value="LysR_subst-bd"/>
</dbReference>
<organism evidence="6 7">
    <name type="scientific">Marilutibacter penaei</name>
    <dbReference type="NCBI Taxonomy" id="2759900"/>
    <lineage>
        <taxon>Bacteria</taxon>
        <taxon>Pseudomonadati</taxon>
        <taxon>Pseudomonadota</taxon>
        <taxon>Gammaproteobacteria</taxon>
        <taxon>Lysobacterales</taxon>
        <taxon>Lysobacteraceae</taxon>
        <taxon>Marilutibacter</taxon>
    </lineage>
</organism>
<evidence type="ECO:0000313" key="6">
    <source>
        <dbReference type="EMBL" id="MBB1089548.1"/>
    </source>
</evidence>
<name>A0A7W3U621_9GAMM</name>
<dbReference type="Gene3D" id="3.40.190.290">
    <property type="match status" value="1"/>
</dbReference>
<dbReference type="SUPFAM" id="SSF46785">
    <property type="entry name" value="Winged helix' DNA-binding domain"/>
    <property type="match status" value="1"/>
</dbReference>
<comment type="caution">
    <text evidence="6">The sequence shown here is derived from an EMBL/GenBank/DDBJ whole genome shotgun (WGS) entry which is preliminary data.</text>
</comment>
<feature type="domain" description="HTH lysR-type" evidence="5">
    <location>
        <begin position="10"/>
        <end position="67"/>
    </location>
</feature>